<accession>A0A251SH45</accession>
<dbReference type="EMBL" id="CM007903">
    <property type="protein sequence ID" value="OTF97948.1"/>
    <property type="molecule type" value="Genomic_DNA"/>
</dbReference>
<evidence type="ECO:0000313" key="3">
    <source>
        <dbReference type="EMBL" id="OTF97948.1"/>
    </source>
</evidence>
<dbReference type="EMBL" id="MNCJ02000329">
    <property type="protein sequence ID" value="KAF5768822.1"/>
    <property type="molecule type" value="Genomic_DNA"/>
</dbReference>
<dbReference type="InParanoid" id="A0A251SH45"/>
<feature type="transmembrane region" description="Helical" evidence="1">
    <location>
        <begin position="20"/>
        <end position="40"/>
    </location>
</feature>
<dbReference type="Gramene" id="mRNA:HanXRQr2_Chr14g0641031">
    <property type="protein sequence ID" value="mRNA:HanXRQr2_Chr14g0641031"/>
    <property type="gene ID" value="HanXRQr2_Chr14g0641031"/>
</dbReference>
<reference evidence="2" key="3">
    <citation type="submission" date="2020-06" db="EMBL/GenBank/DDBJ databases">
        <title>Helianthus annuus Genome sequencing and assembly Release 2.</title>
        <authorList>
            <person name="Gouzy J."/>
            <person name="Langlade N."/>
            <person name="Munos S."/>
        </authorList>
    </citation>
    <scope>NUCLEOTIDE SEQUENCE</scope>
    <source>
        <tissue evidence="2">Leaves</tissue>
    </source>
</reference>
<evidence type="ECO:0000256" key="1">
    <source>
        <dbReference type="SAM" id="Phobius"/>
    </source>
</evidence>
<sequence>MTRRRDRWSPLPWTTPSYFVFWFFLLLPLIQVLIQVRVFMSSLTNVTFVETSCISAVLCQKGTQG</sequence>
<keyword evidence="1" id="KW-1133">Transmembrane helix</keyword>
<keyword evidence="1" id="KW-0812">Transmembrane</keyword>
<keyword evidence="1" id="KW-0472">Membrane</keyword>
<reference evidence="2 4" key="1">
    <citation type="journal article" date="2017" name="Nature">
        <title>The sunflower genome provides insights into oil metabolism, flowering and Asterid evolution.</title>
        <authorList>
            <person name="Badouin H."/>
            <person name="Gouzy J."/>
            <person name="Grassa C.J."/>
            <person name="Murat F."/>
            <person name="Staton S.E."/>
            <person name="Cottret L."/>
            <person name="Lelandais-Briere C."/>
            <person name="Owens G.L."/>
            <person name="Carrere S."/>
            <person name="Mayjonade B."/>
            <person name="Legrand L."/>
            <person name="Gill N."/>
            <person name="Kane N.C."/>
            <person name="Bowers J.E."/>
            <person name="Hubner S."/>
            <person name="Bellec A."/>
            <person name="Berard A."/>
            <person name="Berges H."/>
            <person name="Blanchet N."/>
            <person name="Boniface M.C."/>
            <person name="Brunel D."/>
            <person name="Catrice O."/>
            <person name="Chaidir N."/>
            <person name="Claudel C."/>
            <person name="Donnadieu C."/>
            <person name="Faraut T."/>
            <person name="Fievet G."/>
            <person name="Helmstetter N."/>
            <person name="King M."/>
            <person name="Knapp S.J."/>
            <person name="Lai Z."/>
            <person name="Le Paslier M.C."/>
            <person name="Lippi Y."/>
            <person name="Lorenzon L."/>
            <person name="Mandel J.R."/>
            <person name="Marage G."/>
            <person name="Marchand G."/>
            <person name="Marquand E."/>
            <person name="Bret-Mestries E."/>
            <person name="Morien E."/>
            <person name="Nambeesan S."/>
            <person name="Nguyen T."/>
            <person name="Pegot-Espagnet P."/>
            <person name="Pouilly N."/>
            <person name="Raftis F."/>
            <person name="Sallet E."/>
            <person name="Schiex T."/>
            <person name="Thomas J."/>
            <person name="Vandecasteele C."/>
            <person name="Vares D."/>
            <person name="Vear F."/>
            <person name="Vautrin S."/>
            <person name="Crespi M."/>
            <person name="Mangin B."/>
            <person name="Burke J.M."/>
            <person name="Salse J."/>
            <person name="Munos S."/>
            <person name="Vincourt P."/>
            <person name="Rieseberg L.H."/>
            <person name="Langlade N.B."/>
        </authorList>
    </citation>
    <scope>NUCLEOTIDE SEQUENCE [LARGE SCALE GENOMIC DNA]</scope>
    <source>
        <strain evidence="4">cv. SF193</strain>
        <tissue evidence="2">Leaves</tissue>
    </source>
</reference>
<organism evidence="3 4">
    <name type="scientific">Helianthus annuus</name>
    <name type="common">Common sunflower</name>
    <dbReference type="NCBI Taxonomy" id="4232"/>
    <lineage>
        <taxon>Eukaryota</taxon>
        <taxon>Viridiplantae</taxon>
        <taxon>Streptophyta</taxon>
        <taxon>Embryophyta</taxon>
        <taxon>Tracheophyta</taxon>
        <taxon>Spermatophyta</taxon>
        <taxon>Magnoliopsida</taxon>
        <taxon>eudicotyledons</taxon>
        <taxon>Gunneridae</taxon>
        <taxon>Pentapetalae</taxon>
        <taxon>asterids</taxon>
        <taxon>campanulids</taxon>
        <taxon>Asterales</taxon>
        <taxon>Asteraceae</taxon>
        <taxon>Asteroideae</taxon>
        <taxon>Heliantheae alliance</taxon>
        <taxon>Heliantheae</taxon>
        <taxon>Helianthus</taxon>
    </lineage>
</organism>
<evidence type="ECO:0000313" key="4">
    <source>
        <dbReference type="Proteomes" id="UP000215914"/>
    </source>
</evidence>
<dbReference type="Proteomes" id="UP000215914">
    <property type="component" value="Chromosome 14"/>
</dbReference>
<gene>
    <name evidence="3" type="ORF">HannXRQ_Chr14g0440271</name>
    <name evidence="2" type="ORF">HanXRQr2_Chr14g0641031</name>
</gene>
<dbReference type="AlphaFoldDB" id="A0A251SH45"/>
<evidence type="ECO:0000313" key="2">
    <source>
        <dbReference type="EMBL" id="KAF5768822.1"/>
    </source>
</evidence>
<reference evidence="3" key="2">
    <citation type="submission" date="2017-02" db="EMBL/GenBank/DDBJ databases">
        <title>Sunflower complete genome.</title>
        <authorList>
            <person name="Langlade N."/>
            <person name="Munos S."/>
        </authorList>
    </citation>
    <scope>NUCLEOTIDE SEQUENCE [LARGE SCALE GENOMIC DNA]</scope>
    <source>
        <tissue evidence="3">Leaves</tissue>
    </source>
</reference>
<protein>
    <submittedName>
        <fullName evidence="3">Uncharacterized protein</fullName>
    </submittedName>
</protein>
<name>A0A251SH45_HELAN</name>
<proteinExistence type="predicted"/>
<keyword evidence="4" id="KW-1185">Reference proteome</keyword>